<dbReference type="STRING" id="525918.SAMN05660964_02308"/>
<dbReference type="EMBL" id="FNQP01000012">
    <property type="protein sequence ID" value="SEA73786.1"/>
    <property type="molecule type" value="Genomic_DNA"/>
</dbReference>
<sequence length="151" mass="17103">MLIYLDMCCFNRPFDDQSQLLVHLQTQAKLFVQENIKTGQFTLIWSAILDLENTANPDRERTKAIAEWRMFATHDVSVTEQVEALADTLQTIGIKSMDALHLACAISAGATYFLTTDKGILRKMTQDQRIRVLDPIAFLSEYRGTDDENGS</sequence>
<proteinExistence type="predicted"/>
<reference evidence="2 3" key="1">
    <citation type="submission" date="2016-10" db="EMBL/GenBank/DDBJ databases">
        <authorList>
            <person name="de Groot N.N."/>
        </authorList>
    </citation>
    <scope>NUCLEOTIDE SEQUENCE [LARGE SCALE GENOMIC DNA]</scope>
    <source>
        <strain evidence="2 3">DSM 21228</strain>
    </source>
</reference>
<dbReference type="OrthoDB" id="5624224at2"/>
<protein>
    <recommendedName>
        <fullName evidence="1">PIN domain-containing protein</fullName>
    </recommendedName>
</protein>
<evidence type="ECO:0000259" key="1">
    <source>
        <dbReference type="Pfam" id="PF01850"/>
    </source>
</evidence>
<dbReference type="InterPro" id="IPR029060">
    <property type="entry name" value="PIN-like_dom_sf"/>
</dbReference>
<gene>
    <name evidence="2" type="ORF">SAMN05660964_02308</name>
</gene>
<evidence type="ECO:0000313" key="2">
    <source>
        <dbReference type="EMBL" id="SEA73786.1"/>
    </source>
</evidence>
<name>A0A1H4DMM4_9GAMM</name>
<dbReference type="Pfam" id="PF01850">
    <property type="entry name" value="PIN"/>
    <property type="match status" value="1"/>
</dbReference>
<evidence type="ECO:0000313" key="3">
    <source>
        <dbReference type="Proteomes" id="UP000199397"/>
    </source>
</evidence>
<dbReference type="Proteomes" id="UP000199397">
    <property type="component" value="Unassembled WGS sequence"/>
</dbReference>
<dbReference type="SUPFAM" id="SSF88723">
    <property type="entry name" value="PIN domain-like"/>
    <property type="match status" value="1"/>
</dbReference>
<accession>A0A1H4DMM4</accession>
<organism evidence="2 3">
    <name type="scientific">Thiothrix caldifontis</name>
    <dbReference type="NCBI Taxonomy" id="525918"/>
    <lineage>
        <taxon>Bacteria</taxon>
        <taxon>Pseudomonadati</taxon>
        <taxon>Pseudomonadota</taxon>
        <taxon>Gammaproteobacteria</taxon>
        <taxon>Thiotrichales</taxon>
        <taxon>Thiotrichaceae</taxon>
        <taxon>Thiothrix</taxon>
    </lineage>
</organism>
<dbReference type="AlphaFoldDB" id="A0A1H4DMM4"/>
<dbReference type="Gene3D" id="3.40.50.1010">
    <property type="entry name" value="5'-nuclease"/>
    <property type="match status" value="1"/>
</dbReference>
<dbReference type="RefSeq" id="WP_093068800.1">
    <property type="nucleotide sequence ID" value="NZ_FNQP01000012.1"/>
</dbReference>
<dbReference type="InterPro" id="IPR002716">
    <property type="entry name" value="PIN_dom"/>
</dbReference>
<feature type="domain" description="PIN" evidence="1">
    <location>
        <begin position="74"/>
        <end position="122"/>
    </location>
</feature>
<keyword evidence="3" id="KW-1185">Reference proteome</keyword>